<evidence type="ECO:0000313" key="1">
    <source>
        <dbReference type="EMBL" id="KAF2135249.1"/>
    </source>
</evidence>
<organism evidence="1 2">
    <name type="scientific">Aplosporella prunicola CBS 121167</name>
    <dbReference type="NCBI Taxonomy" id="1176127"/>
    <lineage>
        <taxon>Eukaryota</taxon>
        <taxon>Fungi</taxon>
        <taxon>Dikarya</taxon>
        <taxon>Ascomycota</taxon>
        <taxon>Pezizomycotina</taxon>
        <taxon>Dothideomycetes</taxon>
        <taxon>Dothideomycetes incertae sedis</taxon>
        <taxon>Botryosphaeriales</taxon>
        <taxon>Aplosporellaceae</taxon>
        <taxon>Aplosporella</taxon>
    </lineage>
</organism>
<dbReference type="GeneID" id="54302689"/>
<dbReference type="AlphaFoldDB" id="A0A6A6ATF4"/>
<gene>
    <name evidence="1" type="ORF">K452DRAFT_334277</name>
</gene>
<dbReference type="OrthoDB" id="5238236at2759"/>
<dbReference type="PANTHER" id="PTHR38795">
    <property type="entry name" value="DUF6604 DOMAIN-CONTAINING PROTEIN"/>
    <property type="match status" value="1"/>
</dbReference>
<sequence>MERFGGFQKLLPMVTSSKYPVLNKPKERTRIFLEDEQCFEVAHSYFFTTFCLLEGSNDKGLWPKSNSDRILWRDWGHRYIDPASDWNEQEPLAKHTMDEMILGAFLPQLEAYLRATETESLERPADDNLSRSAQNFFQNQEMTLTLVFATHIFLDIHYILRDEVGKGFMNLKVISRHIENSLNKASTFQSSYHSKTITSGKFDRTLSLISRWVKEDPIQADHRLMGVPSGEEFKFLKSHPLLSGLFAFRLSLGFQEVGLSFVNETNAITDIVHLCNALDQEGLFSGHWKDMGLLCHLQGQEAILGGVAKDREGYDRKHSLAWGYSVTEFARNKRNKPNSKDGKSYLSGRGRKILAVLAPVSQIFKNRYDGSGRVDFTKKDLEKIAIKSGWVVDGTSSALLQALCIALDEEALDLAFDYATLHRVCWLVLGKIREKCNDKLRDMHGPLYKPHSTPLTPFVVGFVLGAAADDAFIADKAAKAKADVVKDGVLEQTAEVVNAVACKAFGETVTKLLEDNYGMQFEF</sequence>
<proteinExistence type="predicted"/>
<protein>
    <submittedName>
        <fullName evidence="1">Uncharacterized protein</fullName>
    </submittedName>
</protein>
<accession>A0A6A6ATF4</accession>
<dbReference type="PANTHER" id="PTHR38795:SF1">
    <property type="entry name" value="DUF6604 DOMAIN-CONTAINING PROTEIN"/>
    <property type="match status" value="1"/>
</dbReference>
<dbReference type="Proteomes" id="UP000799438">
    <property type="component" value="Unassembled WGS sequence"/>
</dbReference>
<keyword evidence="2" id="KW-1185">Reference proteome</keyword>
<dbReference type="RefSeq" id="XP_033390968.1">
    <property type="nucleotide sequence ID" value="XM_033545191.1"/>
</dbReference>
<dbReference type="EMBL" id="ML995615">
    <property type="protein sequence ID" value="KAF2135249.1"/>
    <property type="molecule type" value="Genomic_DNA"/>
</dbReference>
<name>A0A6A6ATF4_9PEZI</name>
<evidence type="ECO:0000313" key="2">
    <source>
        <dbReference type="Proteomes" id="UP000799438"/>
    </source>
</evidence>
<reference evidence="1" key="1">
    <citation type="journal article" date="2020" name="Stud. Mycol.">
        <title>101 Dothideomycetes genomes: a test case for predicting lifestyles and emergence of pathogens.</title>
        <authorList>
            <person name="Haridas S."/>
            <person name="Albert R."/>
            <person name="Binder M."/>
            <person name="Bloem J."/>
            <person name="Labutti K."/>
            <person name="Salamov A."/>
            <person name="Andreopoulos B."/>
            <person name="Baker S."/>
            <person name="Barry K."/>
            <person name="Bills G."/>
            <person name="Bluhm B."/>
            <person name="Cannon C."/>
            <person name="Castanera R."/>
            <person name="Culley D."/>
            <person name="Daum C."/>
            <person name="Ezra D."/>
            <person name="Gonzalez J."/>
            <person name="Henrissat B."/>
            <person name="Kuo A."/>
            <person name="Liang C."/>
            <person name="Lipzen A."/>
            <person name="Lutzoni F."/>
            <person name="Magnuson J."/>
            <person name="Mondo S."/>
            <person name="Nolan M."/>
            <person name="Ohm R."/>
            <person name="Pangilinan J."/>
            <person name="Park H.-J."/>
            <person name="Ramirez L."/>
            <person name="Alfaro M."/>
            <person name="Sun H."/>
            <person name="Tritt A."/>
            <person name="Yoshinaga Y."/>
            <person name="Zwiers L.-H."/>
            <person name="Turgeon B."/>
            <person name="Goodwin S."/>
            <person name="Spatafora J."/>
            <person name="Crous P."/>
            <person name="Grigoriev I."/>
        </authorList>
    </citation>
    <scope>NUCLEOTIDE SEQUENCE</scope>
    <source>
        <strain evidence="1">CBS 121167</strain>
    </source>
</reference>